<protein>
    <submittedName>
        <fullName evidence="1">Kinase-like protein</fullName>
    </submittedName>
</protein>
<evidence type="ECO:0000313" key="1">
    <source>
        <dbReference type="EMBL" id="KAI0054592.1"/>
    </source>
</evidence>
<proteinExistence type="predicted"/>
<feature type="non-terminal residue" evidence="1">
    <location>
        <position position="1"/>
    </location>
</feature>
<comment type="caution">
    <text evidence="1">The sequence shown here is derived from an EMBL/GenBank/DDBJ whole genome shotgun (WGS) entry which is preliminary data.</text>
</comment>
<name>A0ACB8SE89_9AGAM</name>
<organism evidence="1 2">
    <name type="scientific">Artomyces pyxidatus</name>
    <dbReference type="NCBI Taxonomy" id="48021"/>
    <lineage>
        <taxon>Eukaryota</taxon>
        <taxon>Fungi</taxon>
        <taxon>Dikarya</taxon>
        <taxon>Basidiomycota</taxon>
        <taxon>Agaricomycotina</taxon>
        <taxon>Agaricomycetes</taxon>
        <taxon>Russulales</taxon>
        <taxon>Auriscalpiaceae</taxon>
        <taxon>Artomyces</taxon>
    </lineage>
</organism>
<dbReference type="Proteomes" id="UP000814140">
    <property type="component" value="Unassembled WGS sequence"/>
</dbReference>
<reference evidence="1" key="2">
    <citation type="journal article" date="2022" name="New Phytol.">
        <title>Evolutionary transition to the ectomycorrhizal habit in the genomes of a hyperdiverse lineage of mushroom-forming fungi.</title>
        <authorList>
            <person name="Looney B."/>
            <person name="Miyauchi S."/>
            <person name="Morin E."/>
            <person name="Drula E."/>
            <person name="Courty P.E."/>
            <person name="Kohler A."/>
            <person name="Kuo A."/>
            <person name="LaButti K."/>
            <person name="Pangilinan J."/>
            <person name="Lipzen A."/>
            <person name="Riley R."/>
            <person name="Andreopoulos W."/>
            <person name="He G."/>
            <person name="Johnson J."/>
            <person name="Nolan M."/>
            <person name="Tritt A."/>
            <person name="Barry K.W."/>
            <person name="Grigoriev I.V."/>
            <person name="Nagy L.G."/>
            <person name="Hibbett D."/>
            <person name="Henrissat B."/>
            <person name="Matheny P.B."/>
            <person name="Labbe J."/>
            <person name="Martin F.M."/>
        </authorList>
    </citation>
    <scope>NUCLEOTIDE SEQUENCE</scope>
    <source>
        <strain evidence="1">HHB10654</strain>
    </source>
</reference>
<accession>A0ACB8SE89</accession>
<evidence type="ECO:0000313" key="2">
    <source>
        <dbReference type="Proteomes" id="UP000814140"/>
    </source>
</evidence>
<reference evidence="1" key="1">
    <citation type="submission" date="2021-03" db="EMBL/GenBank/DDBJ databases">
        <authorList>
            <consortium name="DOE Joint Genome Institute"/>
            <person name="Ahrendt S."/>
            <person name="Looney B.P."/>
            <person name="Miyauchi S."/>
            <person name="Morin E."/>
            <person name="Drula E."/>
            <person name="Courty P.E."/>
            <person name="Chicoki N."/>
            <person name="Fauchery L."/>
            <person name="Kohler A."/>
            <person name="Kuo A."/>
            <person name="Labutti K."/>
            <person name="Pangilinan J."/>
            <person name="Lipzen A."/>
            <person name="Riley R."/>
            <person name="Andreopoulos W."/>
            <person name="He G."/>
            <person name="Johnson J."/>
            <person name="Barry K.W."/>
            <person name="Grigoriev I.V."/>
            <person name="Nagy L."/>
            <person name="Hibbett D."/>
            <person name="Henrissat B."/>
            <person name="Matheny P.B."/>
            <person name="Labbe J."/>
            <person name="Martin F."/>
        </authorList>
    </citation>
    <scope>NUCLEOTIDE SEQUENCE</scope>
    <source>
        <strain evidence="1">HHB10654</strain>
    </source>
</reference>
<dbReference type="EMBL" id="MU277385">
    <property type="protein sequence ID" value="KAI0054592.1"/>
    <property type="molecule type" value="Genomic_DNA"/>
</dbReference>
<keyword evidence="2" id="KW-1185">Reference proteome</keyword>
<sequence length="87" mass="9611">LHGQGIAHRDIKLENILMQSLEPLYVKVADFGLAKVMQADIGLKSFTGTLAYMAPEVARMEEVIIDSCPGYTHNVDNWSLGTAVYLM</sequence>
<gene>
    <name evidence="1" type="ORF">BV25DRAFT_1816864</name>
</gene>